<evidence type="ECO:0008006" key="4">
    <source>
        <dbReference type="Google" id="ProtNLM"/>
    </source>
</evidence>
<feature type="transmembrane region" description="Helical" evidence="1">
    <location>
        <begin position="20"/>
        <end position="38"/>
    </location>
</feature>
<keyword evidence="1" id="KW-0812">Transmembrane</keyword>
<dbReference type="RefSeq" id="WP_006810790.1">
    <property type="nucleotide sequence ID" value="NZ_CP077308.1"/>
</dbReference>
<dbReference type="EMBL" id="CP126746">
    <property type="protein sequence ID" value="WMB09320.1"/>
    <property type="molecule type" value="Genomic_DNA"/>
</dbReference>
<feature type="transmembrane region" description="Helical" evidence="1">
    <location>
        <begin position="50"/>
        <end position="73"/>
    </location>
</feature>
<evidence type="ECO:0000256" key="1">
    <source>
        <dbReference type="SAM" id="Phobius"/>
    </source>
</evidence>
<gene>
    <name evidence="2" type="ORF">QPR60_11890</name>
</gene>
<dbReference type="AlphaFoldDB" id="A0AAX3YXK4"/>
<organism evidence="2 3">
    <name type="scientific">Enterobacter hormaechei</name>
    <dbReference type="NCBI Taxonomy" id="158836"/>
    <lineage>
        <taxon>Bacteria</taxon>
        <taxon>Pseudomonadati</taxon>
        <taxon>Pseudomonadota</taxon>
        <taxon>Gammaproteobacteria</taxon>
        <taxon>Enterobacterales</taxon>
        <taxon>Enterobacteriaceae</taxon>
        <taxon>Enterobacter</taxon>
        <taxon>Enterobacter cloacae complex</taxon>
    </lineage>
</organism>
<evidence type="ECO:0000313" key="3">
    <source>
        <dbReference type="Proteomes" id="UP001229386"/>
    </source>
</evidence>
<proteinExistence type="predicted"/>
<keyword evidence="1" id="KW-1133">Transmembrane helix</keyword>
<dbReference type="GeneID" id="93199208"/>
<accession>A0AAX3YXK4</accession>
<protein>
    <recommendedName>
        <fullName evidence="4">Type VII secretion protein EccE</fullName>
    </recommendedName>
</protein>
<name>A0AAX3YXK4_9ENTR</name>
<evidence type="ECO:0000313" key="2">
    <source>
        <dbReference type="EMBL" id="WMB09320.1"/>
    </source>
</evidence>
<sequence length="402" mass="44658">MPYSLKDPPECYPRPVPPKTSRWFVVLAGMLVISVILMRIFGRYIDTRHFWLLAIGTPVVVWIISFGFRMWLWSLQDCKANSFDRRREHWILSETRKARRALQILNITFITAHQENKQSSVAVEMLNNHSIIISQSDWKGEKGKRLSRITTEPGETPELVVSRLLSELIADLPVGQFPENASLAVILDISSSLSFPAVREIWQEAWQESGITCAVEYVDSNGPGVVSHWLDYRIRDEVMLLIVGLQIDPVASNNTAEAAVALLLGNRLTQEALEPLALLHRPDASPPGELSEGMKMAAWNVPLKGNIVKNLWLAGLTGEQHAEVVTCQNAHPAQSVADDSVISLDMSMGRAGAAAPWLAIAAATEITRQTQSPQMIICGDNTKNVLWSTLITPIASRQEMDP</sequence>
<dbReference type="Proteomes" id="UP001229386">
    <property type="component" value="Chromosome"/>
</dbReference>
<reference evidence="2" key="1">
    <citation type="journal article" date="2023" name="J. Antimicrob. Chemother.">
        <title>Emergence of OXA-48-producing Enterobacter hormaechei in a Swiss companion animal clinic and their genetic relationship to clinical human isolates.</title>
        <authorList>
            <person name="Dona V."/>
            <person name="Nordmann P."/>
            <person name="Kittl S."/>
            <person name="Schuller S."/>
            <person name="Bouvier M."/>
            <person name="Poirel L."/>
            <person name="Endimiani A."/>
            <person name="Perreten V."/>
        </authorList>
    </citation>
    <scope>NUCLEOTIDE SEQUENCE</scope>
    <source>
        <strain evidence="2">Ehh_25</strain>
    </source>
</reference>
<keyword evidence="1" id="KW-0472">Membrane</keyword>